<evidence type="ECO:0000313" key="2">
    <source>
        <dbReference type="Proteomes" id="UP000198211"/>
    </source>
</evidence>
<reference evidence="2" key="1">
    <citation type="submission" date="2017-03" db="EMBL/GenBank/DDBJ databases">
        <title>Phytopthora megakarya and P. palmivora, two closely related causual agents of cacao black pod achieved similar genome size and gene model numbers by different mechanisms.</title>
        <authorList>
            <person name="Ali S."/>
            <person name="Shao J."/>
            <person name="Larry D.J."/>
            <person name="Kronmiller B."/>
            <person name="Shen D."/>
            <person name="Strem M.D."/>
            <person name="Melnick R.L."/>
            <person name="Guiltinan M.J."/>
            <person name="Tyler B.M."/>
            <person name="Meinhardt L.W."/>
            <person name="Bailey B.A."/>
        </authorList>
    </citation>
    <scope>NUCLEOTIDE SEQUENCE [LARGE SCALE GENOMIC DNA]</scope>
    <source>
        <strain evidence="2">zdho120</strain>
    </source>
</reference>
<dbReference type="OrthoDB" id="128525at2759"/>
<dbReference type="EMBL" id="NBNE01003186">
    <property type="protein sequence ID" value="OWZ08349.1"/>
    <property type="molecule type" value="Genomic_DNA"/>
</dbReference>
<proteinExistence type="predicted"/>
<dbReference type="AlphaFoldDB" id="A0A225VTL4"/>
<evidence type="ECO:0000313" key="1">
    <source>
        <dbReference type="EMBL" id="OWZ08349.1"/>
    </source>
</evidence>
<feature type="non-terminal residue" evidence="1">
    <location>
        <position position="1"/>
    </location>
</feature>
<sequence length="140" mass="15818">QVRAVKDNVIGQKIASIHVRGICPYVAWFYRRKRHLHSSSGYVAGIWNKMPLSYDLHEPDDFEERLMFLRGRGGGKPGRSVYDSMRPSLFHFYRGYGQTSVQVIQSLGSQLKGSKQDLVIALGTLKCGILRDVSNIIIAH</sequence>
<protein>
    <submittedName>
        <fullName evidence="1">Uncharacterized protein</fullName>
    </submittedName>
</protein>
<gene>
    <name evidence="1" type="ORF">PHMEG_00019123</name>
</gene>
<dbReference type="Proteomes" id="UP000198211">
    <property type="component" value="Unassembled WGS sequence"/>
</dbReference>
<organism evidence="1 2">
    <name type="scientific">Phytophthora megakarya</name>
    <dbReference type="NCBI Taxonomy" id="4795"/>
    <lineage>
        <taxon>Eukaryota</taxon>
        <taxon>Sar</taxon>
        <taxon>Stramenopiles</taxon>
        <taxon>Oomycota</taxon>
        <taxon>Peronosporomycetes</taxon>
        <taxon>Peronosporales</taxon>
        <taxon>Peronosporaceae</taxon>
        <taxon>Phytophthora</taxon>
    </lineage>
</organism>
<accession>A0A225VTL4</accession>
<keyword evidence="2" id="KW-1185">Reference proteome</keyword>
<comment type="caution">
    <text evidence="1">The sequence shown here is derived from an EMBL/GenBank/DDBJ whole genome shotgun (WGS) entry which is preliminary data.</text>
</comment>
<name>A0A225VTL4_9STRA</name>